<accession>A0A428Z512</accession>
<evidence type="ECO:0000256" key="7">
    <source>
        <dbReference type="RuleBase" id="RU000461"/>
    </source>
</evidence>
<dbReference type="PANTHER" id="PTHR46696:SF6">
    <property type="entry name" value="P450, PUTATIVE (EUROFUNG)-RELATED"/>
    <property type="match status" value="1"/>
</dbReference>
<dbReference type="InterPro" id="IPR002397">
    <property type="entry name" value="Cyt_P450_B"/>
</dbReference>
<dbReference type="GO" id="GO:0005506">
    <property type="term" value="F:iron ion binding"/>
    <property type="evidence" value="ECO:0007669"/>
    <property type="project" value="InterPro"/>
</dbReference>
<dbReference type="CDD" id="cd11031">
    <property type="entry name" value="Cyp158A-like"/>
    <property type="match status" value="1"/>
</dbReference>
<dbReference type="SUPFAM" id="SSF48264">
    <property type="entry name" value="Cytochrome P450"/>
    <property type="match status" value="1"/>
</dbReference>
<dbReference type="RefSeq" id="WP_037274550.1">
    <property type="nucleotide sequence ID" value="NZ_QHKI01000024.1"/>
</dbReference>
<evidence type="ECO:0000256" key="4">
    <source>
        <dbReference type="ARBA" id="ARBA00023002"/>
    </source>
</evidence>
<dbReference type="GO" id="GO:0020037">
    <property type="term" value="F:heme binding"/>
    <property type="evidence" value="ECO:0007669"/>
    <property type="project" value="InterPro"/>
</dbReference>
<dbReference type="FunFam" id="1.10.630.10:FF:000018">
    <property type="entry name" value="Cytochrome P450 monooxygenase"/>
    <property type="match status" value="1"/>
</dbReference>
<evidence type="ECO:0000256" key="6">
    <source>
        <dbReference type="ARBA" id="ARBA00023033"/>
    </source>
</evidence>
<keyword evidence="2 7" id="KW-0349">Heme</keyword>
<dbReference type="InterPro" id="IPR017972">
    <property type="entry name" value="Cyt_P450_CS"/>
</dbReference>
<gene>
    <name evidence="8" type="ORF">DMH04_26575</name>
</gene>
<keyword evidence="6 7" id="KW-0503">Monooxygenase</keyword>
<dbReference type="Gene3D" id="1.10.630.10">
    <property type="entry name" value="Cytochrome P450"/>
    <property type="match status" value="1"/>
</dbReference>
<evidence type="ECO:0000313" key="8">
    <source>
        <dbReference type="EMBL" id="RSM81915.1"/>
    </source>
</evidence>
<evidence type="ECO:0000256" key="5">
    <source>
        <dbReference type="ARBA" id="ARBA00023004"/>
    </source>
</evidence>
<dbReference type="PRINTS" id="PR00359">
    <property type="entry name" value="BP450"/>
</dbReference>
<dbReference type="PRINTS" id="PR00385">
    <property type="entry name" value="P450"/>
</dbReference>
<proteinExistence type="inferred from homology"/>
<keyword evidence="3 7" id="KW-0479">Metal-binding</keyword>
<sequence length="385" mass="42604">MSAPSFPFRRPSPLAAPEEFAVLRHTEPVSRVTTLSGDEAWLLTRHSDIRELLVDARFSVRMPGSMRPPEDTAAGSTLFQDPPRQTRLRKLATKGFTPRRIDRLRTHTRRTADELVGRMRRHQGGPVDLITTFTQPLPVAVLGELLGVPLGDEARIREWTDTLHSFNGSEEQIGAAWDSLGGQVAELVGYKRDNPADDLLSTLIELRELTTVELQGIIASVVIAGNATTQHALNMGMLTLLTHPDEWARLIERPELVPAAVEEILRYQSETDGLVRVSTQYVKLGGVTIDPGETVLAPLMAANHDPEVFPQPDRFDIDRANNHHIAFGHGIHHCVGAALARMQLQEAFSALLTAMPGMRLAGRIEDLPWHTGYLDQGPKLIPVSW</sequence>
<evidence type="ECO:0000256" key="2">
    <source>
        <dbReference type="ARBA" id="ARBA00022617"/>
    </source>
</evidence>
<keyword evidence="4 7" id="KW-0560">Oxidoreductase</keyword>
<dbReference type="OrthoDB" id="502624at2"/>
<dbReference type="PROSITE" id="PS00086">
    <property type="entry name" value="CYTOCHROME_P450"/>
    <property type="match status" value="1"/>
</dbReference>
<reference evidence="8 9" key="1">
    <citation type="submission" date="2018-05" db="EMBL/GenBank/DDBJ databases">
        <title>Evolution of GPA BGCs.</title>
        <authorList>
            <person name="Waglechner N."/>
            <person name="Wright G.D."/>
        </authorList>
    </citation>
    <scope>NUCLEOTIDE SEQUENCE [LARGE SCALE GENOMIC DNA]</scope>
    <source>
        <strain evidence="8 9">A82846</strain>
    </source>
</reference>
<keyword evidence="5 7" id="KW-0408">Iron</keyword>
<organism evidence="8 9">
    <name type="scientific">Kibdelosporangium aridum</name>
    <dbReference type="NCBI Taxonomy" id="2030"/>
    <lineage>
        <taxon>Bacteria</taxon>
        <taxon>Bacillati</taxon>
        <taxon>Actinomycetota</taxon>
        <taxon>Actinomycetes</taxon>
        <taxon>Pseudonocardiales</taxon>
        <taxon>Pseudonocardiaceae</taxon>
        <taxon>Kibdelosporangium</taxon>
    </lineage>
</organism>
<name>A0A428Z512_KIBAR</name>
<protein>
    <submittedName>
        <fullName evidence="8">Cytochrome P450</fullName>
    </submittedName>
</protein>
<dbReference type="EMBL" id="QHKI01000024">
    <property type="protein sequence ID" value="RSM81915.1"/>
    <property type="molecule type" value="Genomic_DNA"/>
</dbReference>
<dbReference type="InterPro" id="IPR001128">
    <property type="entry name" value="Cyt_P450"/>
</dbReference>
<dbReference type="Proteomes" id="UP000287547">
    <property type="component" value="Unassembled WGS sequence"/>
</dbReference>
<dbReference type="PANTHER" id="PTHR46696">
    <property type="entry name" value="P450, PUTATIVE (EUROFUNG)-RELATED"/>
    <property type="match status" value="1"/>
</dbReference>
<dbReference type="GO" id="GO:0016705">
    <property type="term" value="F:oxidoreductase activity, acting on paired donors, with incorporation or reduction of molecular oxygen"/>
    <property type="evidence" value="ECO:0007669"/>
    <property type="project" value="InterPro"/>
</dbReference>
<evidence type="ECO:0000256" key="1">
    <source>
        <dbReference type="ARBA" id="ARBA00010617"/>
    </source>
</evidence>
<dbReference type="InterPro" id="IPR036396">
    <property type="entry name" value="Cyt_P450_sf"/>
</dbReference>
<evidence type="ECO:0000313" key="9">
    <source>
        <dbReference type="Proteomes" id="UP000287547"/>
    </source>
</evidence>
<comment type="similarity">
    <text evidence="1 7">Belongs to the cytochrome P450 family.</text>
</comment>
<dbReference type="GO" id="GO:0004497">
    <property type="term" value="F:monooxygenase activity"/>
    <property type="evidence" value="ECO:0007669"/>
    <property type="project" value="UniProtKB-KW"/>
</dbReference>
<dbReference type="AlphaFoldDB" id="A0A428Z512"/>
<dbReference type="Pfam" id="PF00067">
    <property type="entry name" value="p450"/>
    <property type="match status" value="1"/>
</dbReference>
<comment type="caution">
    <text evidence="8">The sequence shown here is derived from an EMBL/GenBank/DDBJ whole genome shotgun (WGS) entry which is preliminary data.</text>
</comment>
<evidence type="ECO:0000256" key="3">
    <source>
        <dbReference type="ARBA" id="ARBA00022723"/>
    </source>
</evidence>